<keyword evidence="1" id="KW-0805">Transcription regulation</keyword>
<gene>
    <name evidence="5" type="primary">traR</name>
</gene>
<dbReference type="Pfam" id="PF03472">
    <property type="entry name" value="Autoind_bind"/>
    <property type="match status" value="1"/>
</dbReference>
<keyword evidence="2" id="KW-0238">DNA-binding</keyword>
<evidence type="ECO:0000259" key="4">
    <source>
        <dbReference type="PROSITE" id="PS50043"/>
    </source>
</evidence>
<dbReference type="PANTHER" id="PTHR44688:SF16">
    <property type="entry name" value="DNA-BINDING TRANSCRIPTIONAL ACTIVATOR DEVR_DOSR"/>
    <property type="match status" value="1"/>
</dbReference>
<accession>Q93UX7</accession>
<dbReference type="SUPFAM" id="SSF46894">
    <property type="entry name" value="C-terminal effector domain of the bipartite response regulators"/>
    <property type="match status" value="1"/>
</dbReference>
<dbReference type="AlphaFoldDB" id="Q93UX7"/>
<dbReference type="PROSITE" id="PS50043">
    <property type="entry name" value="HTH_LUXR_2"/>
    <property type="match status" value="1"/>
</dbReference>
<dbReference type="InterPro" id="IPR005143">
    <property type="entry name" value="TF_LuxR_autoind-bd_dom"/>
</dbReference>
<keyword evidence="5" id="KW-0614">Plasmid</keyword>
<evidence type="ECO:0000256" key="2">
    <source>
        <dbReference type="ARBA" id="ARBA00023125"/>
    </source>
</evidence>
<dbReference type="InterPro" id="IPR016032">
    <property type="entry name" value="Sig_transdc_resp-reg_C-effctor"/>
</dbReference>
<proteinExistence type="predicted"/>
<dbReference type="InterPro" id="IPR000792">
    <property type="entry name" value="Tscrpt_reg_LuxR_C"/>
</dbReference>
<dbReference type="Gene3D" id="3.30.450.80">
    <property type="entry name" value="Transcription factor LuxR-like, autoinducer-binding domain"/>
    <property type="match status" value="1"/>
</dbReference>
<feature type="domain" description="HTH luxR-type" evidence="4">
    <location>
        <begin position="202"/>
        <end position="267"/>
    </location>
</feature>
<keyword evidence="3" id="KW-0804">Transcription</keyword>
<evidence type="ECO:0000256" key="1">
    <source>
        <dbReference type="ARBA" id="ARBA00023015"/>
    </source>
</evidence>
<organism evidence="5">
    <name type="scientific">Agrobacterium tumefaciens</name>
    <dbReference type="NCBI Taxonomy" id="358"/>
    <lineage>
        <taxon>Bacteria</taxon>
        <taxon>Pseudomonadati</taxon>
        <taxon>Pseudomonadota</taxon>
        <taxon>Alphaproteobacteria</taxon>
        <taxon>Hyphomicrobiales</taxon>
        <taxon>Rhizobiaceae</taxon>
        <taxon>Rhizobium/Agrobacterium group</taxon>
        <taxon>Agrobacterium</taxon>
        <taxon>Agrobacterium tumefaciens complex</taxon>
    </lineage>
</organism>
<dbReference type="PANTHER" id="PTHR44688">
    <property type="entry name" value="DNA-BINDING TRANSCRIPTIONAL ACTIVATOR DEVR_DOSR"/>
    <property type="match status" value="1"/>
</dbReference>
<dbReference type="InterPro" id="IPR036693">
    <property type="entry name" value="TF_LuxR_autoind-bd_dom_sf"/>
</dbReference>
<dbReference type="EMBL" id="AB050904">
    <property type="protein sequence ID" value="BAB47256.1"/>
    <property type="molecule type" value="Genomic_DNA"/>
</dbReference>
<dbReference type="GO" id="GO:0006355">
    <property type="term" value="P:regulation of DNA-templated transcription"/>
    <property type="evidence" value="ECO:0007669"/>
    <property type="project" value="InterPro"/>
</dbReference>
<dbReference type="InterPro" id="IPR036388">
    <property type="entry name" value="WH-like_DNA-bd_sf"/>
</dbReference>
<dbReference type="Pfam" id="PF00196">
    <property type="entry name" value="GerE"/>
    <property type="match status" value="1"/>
</dbReference>
<geneLocation type="plasmid" evidence="5">
    <name>pRiA4b</name>
</geneLocation>
<evidence type="ECO:0000256" key="3">
    <source>
        <dbReference type="ARBA" id="ARBA00023163"/>
    </source>
</evidence>
<name>Q93UX7_AGRTU</name>
<reference evidence="5" key="1">
    <citation type="submission" date="2000-11" db="EMBL/GenBank/DDBJ databases">
        <title>Organization of the conjugal transfer genes of the hairy-root-inducing plasmid A4.</title>
        <authorList>
            <person name="Liang Y."/>
            <person name="Aoyama T."/>
            <person name="Oka A."/>
        </authorList>
    </citation>
    <scope>NUCLEOTIDE SEQUENCE</scope>
    <source>
        <strain evidence="5">A4</strain>
        <plasmid evidence="5">pRiA4b</plasmid>
    </source>
</reference>
<dbReference type="Gene3D" id="1.10.10.10">
    <property type="entry name" value="Winged helix-like DNA-binding domain superfamily/Winged helix DNA-binding domain"/>
    <property type="match status" value="1"/>
</dbReference>
<dbReference type="GO" id="GO:0003677">
    <property type="term" value="F:DNA binding"/>
    <property type="evidence" value="ECO:0007669"/>
    <property type="project" value="UniProtKB-KW"/>
</dbReference>
<evidence type="ECO:0000313" key="5">
    <source>
        <dbReference type="EMBL" id="BAB47256.1"/>
    </source>
</evidence>
<sequence>MSRVAPAGRTVAPVTRGASRRGEWEARSCAVGEKSVDGDLRSLIDMTEAAHDERMIKSALKTFAHACGFERFAYLQTEGSEIRTFNSYPEEWQGVYLESHYSRIDPVVWEAKTRMEIFPWTADEWPSRGKSELRQFRDQAINHGIRSGVTIPVEGSFGSTMMLTFASSAPAADVSKLQDGQKAVRAVLAIHYRLKMLAATTIVPPKRLLSPREAMCLKWAAKGKTAPETAILTGINPRTVQHYLDKAREKLEAATVPHLVAIAKDHGLL</sequence>
<dbReference type="SUPFAM" id="SSF75516">
    <property type="entry name" value="Pheromone-binding domain of LuxR-like quorum-sensing transcription factors"/>
    <property type="match status" value="1"/>
</dbReference>
<protein>
    <submittedName>
        <fullName evidence="5">LuxR family quorum-sensing transcription factor</fullName>
    </submittedName>
</protein>
<dbReference type="CDD" id="cd06170">
    <property type="entry name" value="LuxR_C_like"/>
    <property type="match status" value="1"/>
</dbReference>
<dbReference type="SMART" id="SM00421">
    <property type="entry name" value="HTH_LUXR"/>
    <property type="match status" value="1"/>
</dbReference>